<proteinExistence type="predicted"/>
<gene>
    <name evidence="2" type="ORF">DUNSADRAFT_6388</name>
</gene>
<feature type="compositionally biased region" description="Basic residues" evidence="1">
    <location>
        <begin position="36"/>
        <end position="46"/>
    </location>
</feature>
<feature type="non-terminal residue" evidence="2">
    <location>
        <position position="1"/>
    </location>
</feature>
<evidence type="ECO:0000313" key="2">
    <source>
        <dbReference type="EMBL" id="KAF5825846.1"/>
    </source>
</evidence>
<organism evidence="2 3">
    <name type="scientific">Dunaliella salina</name>
    <name type="common">Green alga</name>
    <name type="synonym">Protococcus salinus</name>
    <dbReference type="NCBI Taxonomy" id="3046"/>
    <lineage>
        <taxon>Eukaryota</taxon>
        <taxon>Viridiplantae</taxon>
        <taxon>Chlorophyta</taxon>
        <taxon>core chlorophytes</taxon>
        <taxon>Chlorophyceae</taxon>
        <taxon>CS clade</taxon>
        <taxon>Chlamydomonadales</taxon>
        <taxon>Dunaliellaceae</taxon>
        <taxon>Dunaliella</taxon>
    </lineage>
</organism>
<sequence>SEQGLTREIPAIHAGLLCRCPEKWMLLLLGMTRKWRRSASRSRRSWSKLPIGPLQRGCSACGSRPVETPAEPSKHLQPLSQQVRSLLRDESYEP</sequence>
<accession>A0ABQ7FTT1</accession>
<reference evidence="2" key="1">
    <citation type="submission" date="2017-08" db="EMBL/GenBank/DDBJ databases">
        <authorList>
            <person name="Polle J.E."/>
            <person name="Barry K."/>
            <person name="Cushman J."/>
            <person name="Schmutz J."/>
            <person name="Tran D."/>
            <person name="Hathwaick L.T."/>
            <person name="Yim W.C."/>
            <person name="Jenkins J."/>
            <person name="Mckie-Krisberg Z.M."/>
            <person name="Prochnik S."/>
            <person name="Lindquist E."/>
            <person name="Dockter R.B."/>
            <person name="Adam C."/>
            <person name="Molina H."/>
            <person name="Bunkerborg J."/>
            <person name="Jin E."/>
            <person name="Buchheim M."/>
            <person name="Magnuson J."/>
        </authorList>
    </citation>
    <scope>NUCLEOTIDE SEQUENCE</scope>
    <source>
        <strain evidence="2">CCAP 19/18</strain>
    </source>
</reference>
<protein>
    <submittedName>
        <fullName evidence="2">Uncharacterized protein</fullName>
    </submittedName>
</protein>
<comment type="caution">
    <text evidence="2">The sequence shown here is derived from an EMBL/GenBank/DDBJ whole genome shotgun (WGS) entry which is preliminary data.</text>
</comment>
<dbReference type="Proteomes" id="UP000815325">
    <property type="component" value="Unassembled WGS sequence"/>
</dbReference>
<evidence type="ECO:0000256" key="1">
    <source>
        <dbReference type="SAM" id="MobiDB-lite"/>
    </source>
</evidence>
<keyword evidence="3" id="KW-1185">Reference proteome</keyword>
<dbReference type="EMBL" id="MU071830">
    <property type="protein sequence ID" value="KAF5825846.1"/>
    <property type="molecule type" value="Genomic_DNA"/>
</dbReference>
<evidence type="ECO:0000313" key="3">
    <source>
        <dbReference type="Proteomes" id="UP000815325"/>
    </source>
</evidence>
<feature type="region of interest" description="Disordered" evidence="1">
    <location>
        <begin position="36"/>
        <end position="94"/>
    </location>
</feature>
<name>A0ABQ7FTT1_DUNSA</name>